<evidence type="ECO:0000313" key="6">
    <source>
        <dbReference type="Proteomes" id="UP000246722"/>
    </source>
</evidence>
<evidence type="ECO:0000256" key="1">
    <source>
        <dbReference type="ARBA" id="ARBA00001974"/>
    </source>
</evidence>
<keyword evidence="6" id="KW-1185">Reference proteome</keyword>
<evidence type="ECO:0000313" key="5">
    <source>
        <dbReference type="EMBL" id="PXA70732.1"/>
    </source>
</evidence>
<dbReference type="InterPro" id="IPR036188">
    <property type="entry name" value="FAD/NAD-bd_sf"/>
</dbReference>
<dbReference type="EMBL" id="QHLY01000007">
    <property type="protein sequence ID" value="PXA70732.1"/>
    <property type="molecule type" value="Genomic_DNA"/>
</dbReference>
<dbReference type="OrthoDB" id="4246007at2"/>
<dbReference type="PRINTS" id="PR00420">
    <property type="entry name" value="RNGMNOXGNASE"/>
</dbReference>
<accession>A0A317ZYV4</accession>
<keyword evidence="5" id="KW-0503">Monooxygenase</keyword>
<comment type="cofactor">
    <cofactor evidence="1">
        <name>FAD</name>
        <dbReference type="ChEBI" id="CHEBI:57692"/>
    </cofactor>
</comment>
<dbReference type="InterPro" id="IPR002938">
    <property type="entry name" value="FAD-bd"/>
</dbReference>
<dbReference type="RefSeq" id="WP_110126113.1">
    <property type="nucleotide sequence ID" value="NZ_QHLY01000007.1"/>
</dbReference>
<dbReference type="PANTHER" id="PTHR43004">
    <property type="entry name" value="TRK SYSTEM POTASSIUM UPTAKE PROTEIN"/>
    <property type="match status" value="1"/>
</dbReference>
<dbReference type="Gene3D" id="3.50.50.60">
    <property type="entry name" value="FAD/NAD(P)-binding domain"/>
    <property type="match status" value="1"/>
</dbReference>
<reference evidence="5 6" key="1">
    <citation type="submission" date="2018-05" db="EMBL/GenBank/DDBJ databases">
        <title>Genetic diversity of glacier-inhabiting Cryobacterium bacteria in China and description of Cryobacterium mengkeensis sp. nov. and Arthrobacter glacialis sp. nov.</title>
        <authorList>
            <person name="Liu Q."/>
            <person name="Xin Y.-H."/>
        </authorList>
    </citation>
    <scope>NUCLEOTIDE SEQUENCE [LARGE SCALE GENOMIC DNA]</scope>
    <source>
        <strain evidence="5 6">SK-1</strain>
    </source>
</reference>
<name>A0A317ZYV4_9MICO</name>
<dbReference type="PANTHER" id="PTHR43004:SF19">
    <property type="entry name" value="BINDING MONOOXYGENASE, PUTATIVE (JCVI)-RELATED"/>
    <property type="match status" value="1"/>
</dbReference>
<keyword evidence="2" id="KW-0285">Flavoprotein</keyword>
<comment type="caution">
    <text evidence="5">The sequence shown here is derived from an EMBL/GenBank/DDBJ whole genome shotgun (WGS) entry which is preliminary data.</text>
</comment>
<evidence type="ECO:0000259" key="4">
    <source>
        <dbReference type="Pfam" id="PF01494"/>
    </source>
</evidence>
<dbReference type="AlphaFoldDB" id="A0A317ZYV4"/>
<evidence type="ECO:0000256" key="3">
    <source>
        <dbReference type="ARBA" id="ARBA00022827"/>
    </source>
</evidence>
<dbReference type="Proteomes" id="UP000246722">
    <property type="component" value="Unassembled WGS sequence"/>
</dbReference>
<dbReference type="GO" id="GO:0071949">
    <property type="term" value="F:FAD binding"/>
    <property type="evidence" value="ECO:0007669"/>
    <property type="project" value="InterPro"/>
</dbReference>
<evidence type="ECO:0000256" key="2">
    <source>
        <dbReference type="ARBA" id="ARBA00022630"/>
    </source>
</evidence>
<keyword evidence="3" id="KW-0274">FAD</keyword>
<proteinExistence type="predicted"/>
<dbReference type="Gene3D" id="3.30.70.2450">
    <property type="match status" value="1"/>
</dbReference>
<organism evidence="5 6">
    <name type="scientific">Cryobacterium arcticum</name>
    <dbReference type="NCBI Taxonomy" id="670052"/>
    <lineage>
        <taxon>Bacteria</taxon>
        <taxon>Bacillati</taxon>
        <taxon>Actinomycetota</taxon>
        <taxon>Actinomycetes</taxon>
        <taxon>Micrococcales</taxon>
        <taxon>Microbacteriaceae</taxon>
        <taxon>Cryobacterium</taxon>
    </lineage>
</organism>
<dbReference type="SUPFAM" id="SSF51905">
    <property type="entry name" value="FAD/NAD(P)-binding domain"/>
    <property type="match status" value="1"/>
</dbReference>
<dbReference type="GO" id="GO:0016709">
    <property type="term" value="F:oxidoreductase activity, acting on paired donors, with incorporation or reduction of molecular oxygen, NAD(P)H as one donor, and incorporation of one atom of oxygen"/>
    <property type="evidence" value="ECO:0007669"/>
    <property type="project" value="UniProtKB-ARBA"/>
</dbReference>
<dbReference type="InterPro" id="IPR050641">
    <property type="entry name" value="RIFMO-like"/>
</dbReference>
<dbReference type="Pfam" id="PF01494">
    <property type="entry name" value="FAD_binding_3"/>
    <property type="match status" value="1"/>
</dbReference>
<feature type="domain" description="FAD-binding" evidence="4">
    <location>
        <begin position="13"/>
        <end position="365"/>
    </location>
</feature>
<gene>
    <name evidence="5" type="ORF">CTB96_06570</name>
</gene>
<keyword evidence="5" id="KW-0560">Oxidoreductase</keyword>
<protein>
    <submittedName>
        <fullName evidence="5">Monooxygenase</fullName>
    </submittedName>
</protein>
<sequence length="563" mass="59860">MARAARPAGTDVDVDVLIVGAGPTGLALARELRTLGVSVQIVDQAPDAVHESRALAIHARTLEVLARNRLADDLVAAGRPVDTLVLHDHGLGRRTRTRTVPLNPVPVHTVPLVDDTLSDTRFPFLLILAQASTERVLVDRLASTGTGVGRGLTLTGLVQDADGVTSTLESAGVPPRTVRSRYVVGCDGAHSSTRKLAGIGFTGLSYPQRFLVADLEIDGVDPGSAHAYFAEPGPLLLFPLGSPAGWRVIVLLPPGAATDAITLELLQATVSRYTRERLVLHHPVWLSDFTISSRIADRFRRGRVFLAGDAAHIHSPAGGQGMNTGIQDAVNLGSKLALVCSGAAQQSLLQSYGRERLPVARSVLTGTDLAFGLATSRNLLVRTLRAALGARLAATVLRSRAARRAGFRVISQLGIRYRRSPLSVDGPRRLRGGPRPGDRYPQPGLALAPATVALPAPPAAARASAPPTPVFRLLLCGPAARWPRGPALGFQAEWAHLVTVERTEFAPRSRWSAAPRVTVSSTRRPGTAHYLVRWDGYVGYRSAGTDLTGAADYLRDLGARPLP</sequence>